<feature type="domain" description="DhaL" evidence="1">
    <location>
        <begin position="11"/>
        <end position="203"/>
    </location>
</feature>
<dbReference type="GO" id="GO:0006071">
    <property type="term" value="P:glycerol metabolic process"/>
    <property type="evidence" value="ECO:0007669"/>
    <property type="project" value="InterPro"/>
</dbReference>
<dbReference type="InterPro" id="IPR004007">
    <property type="entry name" value="DhaL_dom"/>
</dbReference>
<accession>A0A4R4EM63</accession>
<reference evidence="2 3" key="1">
    <citation type="submission" date="2019-03" db="EMBL/GenBank/DDBJ databases">
        <authorList>
            <person name="Kim M.K.M."/>
        </authorList>
    </citation>
    <scope>NUCLEOTIDE SEQUENCE [LARGE SCALE GENOMIC DNA]</scope>
    <source>
        <strain evidence="2 3">18JY21-1</strain>
    </source>
</reference>
<dbReference type="InterPro" id="IPR050270">
    <property type="entry name" value="DegV_domain_contain"/>
</dbReference>
<evidence type="ECO:0000313" key="2">
    <source>
        <dbReference type="EMBL" id="TCZ79418.1"/>
    </source>
</evidence>
<dbReference type="SUPFAM" id="SSF101473">
    <property type="entry name" value="DhaL-like"/>
    <property type="match status" value="1"/>
</dbReference>
<organism evidence="2 3">
    <name type="scientific">Paenibacillus albiflavus</name>
    <dbReference type="NCBI Taxonomy" id="2545760"/>
    <lineage>
        <taxon>Bacteria</taxon>
        <taxon>Bacillati</taxon>
        <taxon>Bacillota</taxon>
        <taxon>Bacilli</taxon>
        <taxon>Bacillales</taxon>
        <taxon>Paenibacillaceae</taxon>
        <taxon>Paenibacillus</taxon>
    </lineage>
</organism>
<dbReference type="NCBIfam" id="TIGR03599">
    <property type="entry name" value="YloV"/>
    <property type="match status" value="1"/>
</dbReference>
<protein>
    <submittedName>
        <fullName evidence="2">DAK2 domain-containing protein</fullName>
    </submittedName>
</protein>
<sequence length="591" mass="63755">MSKRLISINGNDFIAMMMSASKHLSRNVNKVNGLNVFPVPDGDTGTNMNLTLTSGVEELSRRPSAHIGKAAEALSKGLLMGARGNSGVILSQLFRGFAKSVHDYETINCVQFAAALQQGVETAYKAVVKPVEGTVLTVSKDAAKAAIAFAKRAQTIDELMVEVLDKGKESLAHTPDLLPVLKQVGVVDAGGQGLIHVYEGFMEALTGESDYDHASDAVIPEALGAFQVGAFAQKPQVNPGHEPERAQAKLATEDIVFGYCTEFLVNMIPGKTKGLVFNEEDFRTELSKHGDSLLVVADDDLVKVHIHAEYPGNVMTIAQQYGDLARIKIENMRDQHTHILMEEAMEQQQKQVSKTADAQPVAAVTAAPQEDRKPYGFVSVAAGEGITEIFSSVGVDVVLSGGQTMNPSTQDFVNAIERIHADTIYLLPNNSNIVMAAKQAAELTEDKEIIVIPSKTIPQGMAAILAFQESSNAEKNTDAMMQSIQHVRSGQVTHSVRDTSIDGIEIKLGDFMGIQDGKIICSEGTLAAATKSLLDQMIDEGSEIVTILTGEEATDEDTGVILAYIKEMYPEVEVELHDGGQPVYYYLFSVE</sequence>
<dbReference type="InterPro" id="IPR048394">
    <property type="entry name" value="FakA-like_M"/>
</dbReference>
<dbReference type="PANTHER" id="PTHR33434">
    <property type="entry name" value="DEGV DOMAIN-CONTAINING PROTEIN DR_1986-RELATED"/>
    <property type="match status" value="1"/>
</dbReference>
<gene>
    <name evidence="2" type="ORF">E0485_06035</name>
</gene>
<dbReference type="RefSeq" id="WP_132417077.1">
    <property type="nucleotide sequence ID" value="NZ_SKFG01000003.1"/>
</dbReference>
<dbReference type="InterPro" id="IPR036117">
    <property type="entry name" value="DhaL_dom_sf"/>
</dbReference>
<dbReference type="SMART" id="SM01120">
    <property type="entry name" value="Dak2"/>
    <property type="match status" value="1"/>
</dbReference>
<dbReference type="Pfam" id="PF21645">
    <property type="entry name" value="FakA-like_M"/>
    <property type="match status" value="1"/>
</dbReference>
<dbReference type="Gene3D" id="1.25.40.340">
    <property type="match status" value="1"/>
</dbReference>
<dbReference type="Pfam" id="PF02734">
    <property type="entry name" value="Dak2"/>
    <property type="match status" value="1"/>
</dbReference>
<dbReference type="PANTHER" id="PTHR33434:SF4">
    <property type="entry name" value="PHOSPHATASE PROTEIN"/>
    <property type="match status" value="1"/>
</dbReference>
<keyword evidence="3" id="KW-1185">Reference proteome</keyword>
<dbReference type="PROSITE" id="PS51480">
    <property type="entry name" value="DHAL"/>
    <property type="match status" value="1"/>
</dbReference>
<dbReference type="OrthoDB" id="9760324at2"/>
<comment type="caution">
    <text evidence="2">The sequence shown here is derived from an EMBL/GenBank/DDBJ whole genome shotgun (WGS) entry which is preliminary data.</text>
</comment>
<dbReference type="SMART" id="SM01121">
    <property type="entry name" value="Dak1_2"/>
    <property type="match status" value="1"/>
</dbReference>
<evidence type="ECO:0000259" key="1">
    <source>
        <dbReference type="PROSITE" id="PS51480"/>
    </source>
</evidence>
<evidence type="ECO:0000313" key="3">
    <source>
        <dbReference type="Proteomes" id="UP000295418"/>
    </source>
</evidence>
<proteinExistence type="predicted"/>
<dbReference type="Pfam" id="PF13684">
    <property type="entry name" value="FakA-like_C"/>
    <property type="match status" value="1"/>
</dbReference>
<name>A0A4R4EM63_9BACL</name>
<dbReference type="GO" id="GO:0004371">
    <property type="term" value="F:glycerone kinase activity"/>
    <property type="evidence" value="ECO:0007669"/>
    <property type="project" value="InterPro"/>
</dbReference>
<dbReference type="Proteomes" id="UP000295418">
    <property type="component" value="Unassembled WGS sequence"/>
</dbReference>
<dbReference type="AlphaFoldDB" id="A0A4R4EM63"/>
<dbReference type="InterPro" id="IPR019986">
    <property type="entry name" value="YloV-like"/>
</dbReference>
<dbReference type="InterPro" id="IPR033470">
    <property type="entry name" value="FakA-like_C"/>
</dbReference>
<dbReference type="EMBL" id="SKFG01000003">
    <property type="protein sequence ID" value="TCZ79418.1"/>
    <property type="molecule type" value="Genomic_DNA"/>
</dbReference>